<evidence type="ECO:0000256" key="10">
    <source>
        <dbReference type="SAM" id="Coils"/>
    </source>
</evidence>
<evidence type="ECO:0000256" key="5">
    <source>
        <dbReference type="ARBA" id="ARBA00022701"/>
    </source>
</evidence>
<keyword evidence="4" id="KW-0132">Cell division</keyword>
<keyword evidence="7 10" id="KW-0175">Coiled coil</keyword>
<keyword evidence="8" id="KW-0206">Cytoskeleton</keyword>
<feature type="coiled-coil region" evidence="10">
    <location>
        <begin position="156"/>
        <end position="190"/>
    </location>
</feature>
<dbReference type="GO" id="GO:0005819">
    <property type="term" value="C:spindle"/>
    <property type="evidence" value="ECO:0007669"/>
    <property type="project" value="UniProtKB-SubCell"/>
</dbReference>
<dbReference type="GO" id="GO:0051301">
    <property type="term" value="P:cell division"/>
    <property type="evidence" value="ECO:0007669"/>
    <property type="project" value="UniProtKB-KW"/>
</dbReference>
<evidence type="ECO:0000256" key="9">
    <source>
        <dbReference type="ARBA" id="ARBA00023306"/>
    </source>
</evidence>
<evidence type="ECO:0000256" key="3">
    <source>
        <dbReference type="ARBA" id="ARBA00022490"/>
    </source>
</evidence>
<keyword evidence="9" id="KW-0131">Cell cycle</keyword>
<proteinExistence type="inferred from homology"/>
<comment type="subcellular location">
    <subcellularLocation>
        <location evidence="1">Cytoplasm</location>
        <location evidence="1">Cytoskeleton</location>
        <location evidence="1">Spindle</location>
    </subcellularLocation>
</comment>
<evidence type="ECO:0000256" key="6">
    <source>
        <dbReference type="ARBA" id="ARBA00022776"/>
    </source>
</evidence>
<dbReference type="Proteomes" id="UP001353858">
    <property type="component" value="Unassembled WGS sequence"/>
</dbReference>
<keyword evidence="3" id="KW-0963">Cytoplasm</keyword>
<dbReference type="EMBL" id="JARPUR010000001">
    <property type="protein sequence ID" value="KAK4884283.1"/>
    <property type="molecule type" value="Genomic_DNA"/>
</dbReference>
<evidence type="ECO:0000313" key="13">
    <source>
        <dbReference type="Proteomes" id="UP001353858"/>
    </source>
</evidence>
<evidence type="ECO:0000256" key="8">
    <source>
        <dbReference type="ARBA" id="ARBA00023212"/>
    </source>
</evidence>
<dbReference type="AlphaFoldDB" id="A0AAN7QM35"/>
<comment type="similarity">
    <text evidence="2">Belongs to the HAUS3 family.</text>
</comment>
<sequence>MPKKVYQENLEAFSNIKINNSVSGKNLIQAFHNLGINKASINKLQIEGWFDTECEATLEMLEWFSQYIDENNALTSYENYRYKELKESNEMLSDREYDVALSNLMQKNVGILDYDDNCFEITYLEEELDMVSHTKQRLDQIVTLHKKLSANLAKGLNELKEEEIAIRLQKNEAIEKCSQLSMELDENNRKLQVQMNQFVHQINQCDNTETNFITQFYLANSEGFHKVPSLDLFLKREFDSFPKLNSTTKSARKRLLHEKRFDFANELEVVRNRITKSIQRLIEIEAINEATKLELNFLQNLNVHNFERSYKYMDQSCQVSMESNIISQDMIVQNSFNVIEKLALAAGEAFINKPKIRTLHNSTKIKQQKLDRIKSAHSKVMHIKANYVLLNLLLNNEINYFQTTDKFFKNLHYYITTVLHNCRLRIGEMQKIISDYSLHQKLPLEERFEIFRYQRKILLDDLNDLTSLEDLIRNFNNEYQKTEQQIFVNDYSDHRITTKKLEMYISSARKTMSNGLTSQIVIIPIDLFKCFAEINNIINSQAVSIRQSLQLFNDAGVKLSKSKWFKIRRQLWMWFLADPKKLFAAIEQIELAAQHVLNKK</sequence>
<evidence type="ECO:0000313" key="12">
    <source>
        <dbReference type="EMBL" id="KAK4884283.1"/>
    </source>
</evidence>
<protein>
    <recommendedName>
        <fullName evidence="11">HAUS augmin-like complex subunit 3 N-terminal domain-containing protein</fullName>
    </recommendedName>
</protein>
<name>A0AAN7QM35_9COLE</name>
<dbReference type="GO" id="GO:0005874">
    <property type="term" value="C:microtubule"/>
    <property type="evidence" value="ECO:0007669"/>
    <property type="project" value="UniProtKB-KW"/>
</dbReference>
<evidence type="ECO:0000259" key="11">
    <source>
        <dbReference type="Pfam" id="PF14932"/>
    </source>
</evidence>
<dbReference type="Pfam" id="PF14932">
    <property type="entry name" value="HAUS-augmin3"/>
    <property type="match status" value="1"/>
</dbReference>
<evidence type="ECO:0000256" key="2">
    <source>
        <dbReference type="ARBA" id="ARBA00009645"/>
    </source>
</evidence>
<keyword evidence="13" id="KW-1185">Reference proteome</keyword>
<evidence type="ECO:0000256" key="1">
    <source>
        <dbReference type="ARBA" id="ARBA00004186"/>
    </source>
</evidence>
<feature type="domain" description="HAUS augmin-like complex subunit 3 N-terminal" evidence="11">
    <location>
        <begin position="53"/>
        <end position="246"/>
    </location>
</feature>
<evidence type="ECO:0000256" key="4">
    <source>
        <dbReference type="ARBA" id="ARBA00022618"/>
    </source>
</evidence>
<comment type="caution">
    <text evidence="12">The sequence shown here is derived from an EMBL/GenBank/DDBJ whole genome shotgun (WGS) entry which is preliminary data.</text>
</comment>
<dbReference type="InterPro" id="IPR032733">
    <property type="entry name" value="HAUS3_N"/>
</dbReference>
<keyword evidence="6" id="KW-0498">Mitosis</keyword>
<accession>A0AAN7QM35</accession>
<gene>
    <name evidence="12" type="ORF">RN001_000554</name>
</gene>
<evidence type="ECO:0000256" key="7">
    <source>
        <dbReference type="ARBA" id="ARBA00023054"/>
    </source>
</evidence>
<keyword evidence="5" id="KW-0493">Microtubule</keyword>
<organism evidence="12 13">
    <name type="scientific">Aquatica leii</name>
    <dbReference type="NCBI Taxonomy" id="1421715"/>
    <lineage>
        <taxon>Eukaryota</taxon>
        <taxon>Metazoa</taxon>
        <taxon>Ecdysozoa</taxon>
        <taxon>Arthropoda</taxon>
        <taxon>Hexapoda</taxon>
        <taxon>Insecta</taxon>
        <taxon>Pterygota</taxon>
        <taxon>Neoptera</taxon>
        <taxon>Endopterygota</taxon>
        <taxon>Coleoptera</taxon>
        <taxon>Polyphaga</taxon>
        <taxon>Elateriformia</taxon>
        <taxon>Elateroidea</taxon>
        <taxon>Lampyridae</taxon>
        <taxon>Luciolinae</taxon>
        <taxon>Aquatica</taxon>
    </lineage>
</organism>
<reference evidence="13" key="1">
    <citation type="submission" date="2023-01" db="EMBL/GenBank/DDBJ databases">
        <title>Key to firefly adult light organ development and bioluminescence: homeobox transcription factors regulate luciferase expression and transportation to peroxisome.</title>
        <authorList>
            <person name="Fu X."/>
        </authorList>
    </citation>
    <scope>NUCLEOTIDE SEQUENCE [LARGE SCALE GENOMIC DNA]</scope>
</reference>